<evidence type="ECO:0000259" key="2">
    <source>
        <dbReference type="PROSITE" id="PS50405"/>
    </source>
</evidence>
<dbReference type="CDD" id="cd03056">
    <property type="entry name" value="GST_N_4"/>
    <property type="match status" value="1"/>
</dbReference>
<evidence type="ECO:0000259" key="1">
    <source>
        <dbReference type="PROSITE" id="PS50404"/>
    </source>
</evidence>
<feature type="domain" description="GST C-terminal" evidence="2">
    <location>
        <begin position="120"/>
        <end position="236"/>
    </location>
</feature>
<dbReference type="Proteomes" id="UP000232122">
    <property type="component" value="Unassembled WGS sequence"/>
</dbReference>
<gene>
    <name evidence="3" type="ORF">CH379_012600</name>
</gene>
<accession>A0AAE4TWL7</accession>
<dbReference type="Pfam" id="PF00043">
    <property type="entry name" value="GST_C"/>
    <property type="match status" value="1"/>
</dbReference>
<dbReference type="RefSeq" id="WP_243399417.1">
    <property type="nucleotide sequence ID" value="NZ_NPEF02000014.1"/>
</dbReference>
<dbReference type="PROSITE" id="PS50404">
    <property type="entry name" value="GST_NTER"/>
    <property type="match status" value="1"/>
</dbReference>
<dbReference type="Pfam" id="PF13409">
    <property type="entry name" value="GST_N_2"/>
    <property type="match status" value="1"/>
</dbReference>
<dbReference type="AlphaFoldDB" id="A0AAE4TWL7"/>
<sequence length="236" mass="27318">MTSEQKPKNGADLSIKDSIRAVSKSDSSQGEWNRMQKFTVYGMSLSGNCHKVKTILELLGSQYRWIEIDTRKGETKTAEFLKLNPNGKIPVLELEDGVRIPESNAILYYLARDTDFFSENLLEQTRILEWMFFEQYSHEPYIAVNRWLLRYTKTENETSPLILTNREKGNKALTVMEAHLGNRSFFVGERLTIADICLYAYTHVAEEGGFSFDDFPNVRKWLRNVRDYPKIPSIQG</sequence>
<dbReference type="Gene3D" id="3.40.30.10">
    <property type="entry name" value="Glutaredoxin"/>
    <property type="match status" value="1"/>
</dbReference>
<comment type="caution">
    <text evidence="3">The sequence shown here is derived from an EMBL/GenBank/DDBJ whole genome shotgun (WGS) entry which is preliminary data.</text>
</comment>
<dbReference type="InterPro" id="IPR004046">
    <property type="entry name" value="GST_C"/>
</dbReference>
<dbReference type="SUPFAM" id="SSF47616">
    <property type="entry name" value="GST C-terminal domain-like"/>
    <property type="match status" value="1"/>
</dbReference>
<dbReference type="SFLD" id="SFLDG01151">
    <property type="entry name" value="Main.2:_Nu-like"/>
    <property type="match status" value="1"/>
</dbReference>
<dbReference type="InterPro" id="IPR036249">
    <property type="entry name" value="Thioredoxin-like_sf"/>
</dbReference>
<evidence type="ECO:0000313" key="3">
    <source>
        <dbReference type="EMBL" id="MDV6236468.1"/>
    </source>
</evidence>
<keyword evidence="4" id="KW-1185">Reference proteome</keyword>
<dbReference type="Gene3D" id="1.20.1050.10">
    <property type="match status" value="1"/>
</dbReference>
<dbReference type="InterPro" id="IPR004045">
    <property type="entry name" value="Glutathione_S-Trfase_N"/>
</dbReference>
<dbReference type="InterPro" id="IPR010987">
    <property type="entry name" value="Glutathione-S-Trfase_C-like"/>
</dbReference>
<dbReference type="PROSITE" id="PS50405">
    <property type="entry name" value="GST_CTER"/>
    <property type="match status" value="1"/>
</dbReference>
<feature type="domain" description="GST N-terminal" evidence="1">
    <location>
        <begin position="36"/>
        <end position="118"/>
    </location>
</feature>
<organism evidence="3 4">
    <name type="scientific">Leptospira ellisii</name>
    <dbReference type="NCBI Taxonomy" id="2023197"/>
    <lineage>
        <taxon>Bacteria</taxon>
        <taxon>Pseudomonadati</taxon>
        <taxon>Spirochaetota</taxon>
        <taxon>Spirochaetia</taxon>
        <taxon>Leptospirales</taxon>
        <taxon>Leptospiraceae</taxon>
        <taxon>Leptospira</taxon>
    </lineage>
</organism>
<dbReference type="InterPro" id="IPR040079">
    <property type="entry name" value="Glutathione_S-Trfase"/>
</dbReference>
<dbReference type="InterPro" id="IPR036282">
    <property type="entry name" value="Glutathione-S-Trfase_C_sf"/>
</dbReference>
<proteinExistence type="predicted"/>
<name>A0AAE4TWL7_9LEPT</name>
<evidence type="ECO:0000313" key="4">
    <source>
        <dbReference type="Proteomes" id="UP000232122"/>
    </source>
</evidence>
<dbReference type="PANTHER" id="PTHR44051">
    <property type="entry name" value="GLUTATHIONE S-TRANSFERASE-RELATED"/>
    <property type="match status" value="1"/>
</dbReference>
<dbReference type="PANTHER" id="PTHR44051:SF2">
    <property type="entry name" value="HYPOTHETICAL GLUTATHIONE S-TRANSFERASE LIKE PROTEIN"/>
    <property type="match status" value="1"/>
</dbReference>
<reference evidence="3 4" key="1">
    <citation type="journal article" date="2018" name="Microb. Genom.">
        <title>Deciphering the unexplored Leptospira diversity from soils uncovers genomic evolution to virulence.</title>
        <authorList>
            <person name="Thibeaux R."/>
            <person name="Iraola G."/>
            <person name="Ferres I."/>
            <person name="Bierque E."/>
            <person name="Girault D."/>
            <person name="Soupe-Gilbert M.E."/>
            <person name="Picardeau M."/>
            <person name="Goarant C."/>
        </authorList>
    </citation>
    <scope>NUCLEOTIDE SEQUENCE [LARGE SCALE GENOMIC DNA]</scope>
    <source>
        <strain evidence="3 4">ATI7-C-A5</strain>
    </source>
</reference>
<dbReference type="EMBL" id="NPEF02000014">
    <property type="protein sequence ID" value="MDV6236468.1"/>
    <property type="molecule type" value="Genomic_DNA"/>
</dbReference>
<protein>
    <submittedName>
        <fullName evidence="3">Glutathione S-transferase family protein</fullName>
    </submittedName>
</protein>
<dbReference type="SFLD" id="SFLDG00358">
    <property type="entry name" value="Main_(cytGST)"/>
    <property type="match status" value="1"/>
</dbReference>
<dbReference type="SFLD" id="SFLDS00019">
    <property type="entry name" value="Glutathione_Transferase_(cytos"/>
    <property type="match status" value="1"/>
</dbReference>
<dbReference type="SUPFAM" id="SSF52833">
    <property type="entry name" value="Thioredoxin-like"/>
    <property type="match status" value="1"/>
</dbReference>